<feature type="transmembrane region" description="Helical" evidence="4">
    <location>
        <begin position="6"/>
        <end position="25"/>
    </location>
</feature>
<evidence type="ECO:0000313" key="5">
    <source>
        <dbReference type="EMBL" id="KKQ94992.1"/>
    </source>
</evidence>
<evidence type="ECO:0000256" key="2">
    <source>
        <dbReference type="ARBA" id="ARBA00022803"/>
    </source>
</evidence>
<evidence type="ECO:0000313" key="6">
    <source>
        <dbReference type="Proteomes" id="UP000034207"/>
    </source>
</evidence>
<dbReference type="PANTHER" id="PTHR44858:SF1">
    <property type="entry name" value="UDP-N-ACETYLGLUCOSAMINE--PEPTIDE N-ACETYLGLUCOSAMINYLTRANSFERASE SPINDLY-RELATED"/>
    <property type="match status" value="1"/>
</dbReference>
<dbReference type="STRING" id="1618345.UT18_C0005G0002"/>
<feature type="repeat" description="TPR" evidence="3">
    <location>
        <begin position="218"/>
        <end position="251"/>
    </location>
</feature>
<keyword evidence="1" id="KW-0677">Repeat</keyword>
<reference evidence="5 6" key="1">
    <citation type="journal article" date="2015" name="Nature">
        <title>rRNA introns, odd ribosomes, and small enigmatic genomes across a large radiation of phyla.</title>
        <authorList>
            <person name="Brown C.T."/>
            <person name="Hug L.A."/>
            <person name="Thomas B.C."/>
            <person name="Sharon I."/>
            <person name="Castelle C.J."/>
            <person name="Singh A."/>
            <person name="Wilkins M.J."/>
            <person name="Williams K.H."/>
            <person name="Banfield J.F."/>
        </authorList>
    </citation>
    <scope>NUCLEOTIDE SEQUENCE [LARGE SCALE GENOMIC DNA]</scope>
</reference>
<dbReference type="SUPFAM" id="SSF48452">
    <property type="entry name" value="TPR-like"/>
    <property type="match status" value="2"/>
</dbReference>
<dbReference type="Proteomes" id="UP000034207">
    <property type="component" value="Unassembled WGS sequence"/>
</dbReference>
<protein>
    <submittedName>
        <fullName evidence="5">Tetratricopeptide TPR_2 repeat protein</fullName>
    </submittedName>
</protein>
<dbReference type="EMBL" id="LBVV01000005">
    <property type="protein sequence ID" value="KKQ94992.1"/>
    <property type="molecule type" value="Genomic_DNA"/>
</dbReference>
<proteinExistence type="predicted"/>
<dbReference type="Pfam" id="PF13414">
    <property type="entry name" value="TPR_11"/>
    <property type="match status" value="1"/>
</dbReference>
<organism evidence="5 6">
    <name type="scientific">candidate division CPR2 bacterium GW2011_GWC2_39_10</name>
    <dbReference type="NCBI Taxonomy" id="1618345"/>
    <lineage>
        <taxon>Bacteria</taxon>
        <taxon>Bacteria division CPR2</taxon>
    </lineage>
</organism>
<dbReference type="PANTHER" id="PTHR44858">
    <property type="entry name" value="TETRATRICOPEPTIDE REPEAT PROTEIN 6"/>
    <property type="match status" value="1"/>
</dbReference>
<keyword evidence="4" id="KW-0472">Membrane</keyword>
<dbReference type="Gene3D" id="1.25.40.10">
    <property type="entry name" value="Tetratricopeptide repeat domain"/>
    <property type="match status" value="2"/>
</dbReference>
<gene>
    <name evidence="5" type="ORF">UT18_C0005G0002</name>
</gene>
<keyword evidence="2 3" id="KW-0802">TPR repeat</keyword>
<name>A0A0G0LVD5_UNCC2</name>
<accession>A0A0G0LVD5</accession>
<keyword evidence="4" id="KW-0812">Transmembrane</keyword>
<evidence type="ECO:0000256" key="1">
    <source>
        <dbReference type="ARBA" id="ARBA00022737"/>
    </source>
</evidence>
<evidence type="ECO:0000256" key="4">
    <source>
        <dbReference type="SAM" id="Phobius"/>
    </source>
</evidence>
<dbReference type="InterPro" id="IPR011990">
    <property type="entry name" value="TPR-like_helical_dom_sf"/>
</dbReference>
<evidence type="ECO:0000256" key="3">
    <source>
        <dbReference type="PROSITE-ProRule" id="PRU00339"/>
    </source>
</evidence>
<dbReference type="PROSITE" id="PS50005">
    <property type="entry name" value="TPR"/>
    <property type="match status" value="1"/>
</dbReference>
<sequence length="285" mass="32733">MSKLQTSIYTAIIVIFSVVTSLFILKAPQILEPRRVLYINNTTALFNDGNFEEGLFNLKKAEFIKKDDKTNLLHGMYSFNSEDYSDALPYLDDLSSKNAIYWSGTSYLKLLQGDKAASKFEKLIESEDKESYRENLLQAYLLDGKLDKAVKFSRESNKIYKNNSSFLRVMNFFTLSSVNIQKQALFYLENANWLLQNNYYKSAINMSNKALILFPQYRDAYLVKGDAELSSDNNDSAINNFNKAIKIDPAYYFSYLKLAEALQKTGDIQGKEDALEKARLFGYKD</sequence>
<comment type="caution">
    <text evidence="5">The sequence shown here is derived from an EMBL/GenBank/DDBJ whole genome shotgun (WGS) entry which is preliminary data.</text>
</comment>
<dbReference type="InterPro" id="IPR050498">
    <property type="entry name" value="Ycf3"/>
</dbReference>
<dbReference type="InterPro" id="IPR019734">
    <property type="entry name" value="TPR_rpt"/>
</dbReference>
<keyword evidence="4" id="KW-1133">Transmembrane helix</keyword>
<dbReference type="AlphaFoldDB" id="A0A0G0LVD5"/>